<evidence type="ECO:0000256" key="4">
    <source>
        <dbReference type="ARBA" id="ARBA00022827"/>
    </source>
</evidence>
<evidence type="ECO:0000259" key="6">
    <source>
        <dbReference type="PROSITE" id="PS51387"/>
    </source>
</evidence>
<dbReference type="SUPFAM" id="SSF56176">
    <property type="entry name" value="FAD-binding/transporter-associated domain-like"/>
    <property type="match status" value="1"/>
</dbReference>
<feature type="domain" description="FAD-binding PCMH-type" evidence="6">
    <location>
        <begin position="349"/>
        <end position="520"/>
    </location>
</feature>
<reference evidence="7" key="1">
    <citation type="journal article" date="2021" name="PeerJ">
        <title>Extensive microbial diversity within the chicken gut microbiome revealed by metagenomics and culture.</title>
        <authorList>
            <person name="Gilroy R."/>
            <person name="Ravi A."/>
            <person name="Getino M."/>
            <person name="Pursley I."/>
            <person name="Horton D.L."/>
            <person name="Alikhan N.F."/>
            <person name="Baker D."/>
            <person name="Gharbi K."/>
            <person name="Hall N."/>
            <person name="Watson M."/>
            <person name="Adriaenssens E.M."/>
            <person name="Foster-Nyarko E."/>
            <person name="Jarju S."/>
            <person name="Secka A."/>
            <person name="Antonio M."/>
            <person name="Oren A."/>
            <person name="Chaudhuri R.R."/>
            <person name="La Ragione R."/>
            <person name="Hildebrand F."/>
            <person name="Pallen M.J."/>
        </authorList>
    </citation>
    <scope>NUCLEOTIDE SEQUENCE</scope>
    <source>
        <strain evidence="7">ChiGjej4B4-7305</strain>
    </source>
</reference>
<keyword evidence="3" id="KW-0285">Flavoprotein</keyword>
<protein>
    <submittedName>
        <fullName evidence="7">LLM class flavin-dependent oxidoreductase</fullName>
    </submittedName>
</protein>
<sequence>MTDYGHDLQFGTFLTPQNADPHVPVQLAQLTEAVGLDLVTFQDHPYQPAFLDTWTLISWVAAQTEKVTIAGNVLNLPLRQPAVLARSVASLDRLSSGRVALGLGTGGFWDAIEAMGGPRRAPGEAVEALIEALGIIRGIWDAAERRPLRLAGEHYQVSGAKRGPAPAHDVPIWLGAYKPRMLRLTGREADGWLPSLGYLKDGELARGNAIIDEAAEEAGRHPAQVRRLLNIGGAITEVSGGQLQGPVPQWVDELTAFALEDGIGTFILAGDDPSTIQVFGEEIAPAVREAVVAERRSRGTTAAHTRRGRAALELRRPGIDYEAVPASLAATAVEPGDRGYATVRHNYLRSGSPGLVLLPRSTAEVVEALGYARAQDVPLGVRSGGHGISGRSTNDGGIVLDLRALDEVRLLDAGQRRVRLGAGATWEKVARTLTEHELAISSGDYGGVGVGGLATTGGVGLLGRQYGLTIDHVLAADVVLADGSVVRASAEENPDLLWALRGAGGNFGVVTAVEVAAMPLRRVVFSQMVFDATDTAGLLQRWGELVEASPRELTSFLILSANRGGQGPVAQLMSVLATDDTEAAVPMLEQLAGAGDLLDHRAYLLPYAQVLQAAERQHSGGGDPAVRSTLVEHLDVEVSSAFAQVAASPAAYFLQIRATGGAANDLATDATAYPHRRQNFLLTAMSANQARIDAVWDAEMAAHSDGLYLSFDTDTRPERLPEAFGANLPRLRELKRRYDPENIFRANFPIPPATA</sequence>
<dbReference type="PANTHER" id="PTHR42973">
    <property type="entry name" value="BINDING OXIDOREDUCTASE, PUTATIVE (AFU_ORTHOLOGUE AFUA_1G17690)-RELATED"/>
    <property type="match status" value="1"/>
</dbReference>
<name>A0A9D2EEY4_9MICO</name>
<dbReference type="InterPro" id="IPR036318">
    <property type="entry name" value="FAD-bd_PCMH-like_sf"/>
</dbReference>
<dbReference type="Gene3D" id="3.30.465.10">
    <property type="match status" value="1"/>
</dbReference>
<keyword evidence="5" id="KW-0560">Oxidoreductase</keyword>
<dbReference type="Pfam" id="PF08031">
    <property type="entry name" value="BBE"/>
    <property type="match status" value="1"/>
</dbReference>
<evidence type="ECO:0000256" key="3">
    <source>
        <dbReference type="ARBA" id="ARBA00022630"/>
    </source>
</evidence>
<evidence type="ECO:0000313" key="7">
    <source>
        <dbReference type="EMBL" id="HIZ36553.1"/>
    </source>
</evidence>
<reference evidence="7" key="2">
    <citation type="submission" date="2021-04" db="EMBL/GenBank/DDBJ databases">
        <authorList>
            <person name="Gilroy R."/>
        </authorList>
    </citation>
    <scope>NUCLEOTIDE SEQUENCE</scope>
    <source>
        <strain evidence="7">ChiGjej4B4-7305</strain>
    </source>
</reference>
<dbReference type="CDD" id="cd01097">
    <property type="entry name" value="Tetrahydromethanopterin_reductase"/>
    <property type="match status" value="1"/>
</dbReference>
<organism evidence="7 8">
    <name type="scientific">Candidatus Ruania gallistercoris</name>
    <dbReference type="NCBI Taxonomy" id="2838746"/>
    <lineage>
        <taxon>Bacteria</taxon>
        <taxon>Bacillati</taxon>
        <taxon>Actinomycetota</taxon>
        <taxon>Actinomycetes</taxon>
        <taxon>Micrococcales</taxon>
        <taxon>Ruaniaceae</taxon>
        <taxon>Ruania</taxon>
    </lineage>
</organism>
<proteinExistence type="inferred from homology"/>
<dbReference type="PANTHER" id="PTHR42973:SF39">
    <property type="entry name" value="FAD-BINDING PCMH-TYPE DOMAIN-CONTAINING PROTEIN"/>
    <property type="match status" value="1"/>
</dbReference>
<dbReference type="Gene3D" id="3.30.43.10">
    <property type="entry name" value="Uridine Diphospho-n-acetylenolpyruvylglucosamine Reductase, domain 2"/>
    <property type="match status" value="1"/>
</dbReference>
<dbReference type="Gene3D" id="3.40.462.20">
    <property type="match status" value="1"/>
</dbReference>
<dbReference type="InterPro" id="IPR050416">
    <property type="entry name" value="FAD-linked_Oxidoreductase"/>
</dbReference>
<dbReference type="InterPro" id="IPR006093">
    <property type="entry name" value="Oxy_OxRdtase_FAD_BS"/>
</dbReference>
<dbReference type="Pfam" id="PF01565">
    <property type="entry name" value="FAD_binding_4"/>
    <property type="match status" value="1"/>
</dbReference>
<dbReference type="Proteomes" id="UP000824037">
    <property type="component" value="Unassembled WGS sequence"/>
</dbReference>
<dbReference type="InterPro" id="IPR036661">
    <property type="entry name" value="Luciferase-like_sf"/>
</dbReference>
<dbReference type="InterPro" id="IPR012951">
    <property type="entry name" value="BBE"/>
</dbReference>
<evidence type="ECO:0000256" key="2">
    <source>
        <dbReference type="ARBA" id="ARBA00005466"/>
    </source>
</evidence>
<comment type="cofactor">
    <cofactor evidence="1">
        <name>FAD</name>
        <dbReference type="ChEBI" id="CHEBI:57692"/>
    </cofactor>
</comment>
<dbReference type="AlphaFoldDB" id="A0A9D2EEY4"/>
<comment type="similarity">
    <text evidence="2">Belongs to the oxygen-dependent FAD-linked oxidoreductase family.</text>
</comment>
<dbReference type="Gene3D" id="3.20.20.30">
    <property type="entry name" value="Luciferase-like domain"/>
    <property type="match status" value="1"/>
</dbReference>
<evidence type="ECO:0000313" key="8">
    <source>
        <dbReference type="Proteomes" id="UP000824037"/>
    </source>
</evidence>
<dbReference type="SUPFAM" id="SSF51679">
    <property type="entry name" value="Bacterial luciferase-like"/>
    <property type="match status" value="1"/>
</dbReference>
<dbReference type="PROSITE" id="PS00862">
    <property type="entry name" value="OX2_COVAL_FAD"/>
    <property type="match status" value="1"/>
</dbReference>
<dbReference type="InterPro" id="IPR016166">
    <property type="entry name" value="FAD-bd_PCMH"/>
</dbReference>
<gene>
    <name evidence="7" type="ORF">H9815_12310</name>
</gene>
<dbReference type="PROSITE" id="PS51387">
    <property type="entry name" value="FAD_PCMH"/>
    <property type="match status" value="1"/>
</dbReference>
<evidence type="ECO:0000256" key="1">
    <source>
        <dbReference type="ARBA" id="ARBA00001974"/>
    </source>
</evidence>
<dbReference type="InterPro" id="IPR006094">
    <property type="entry name" value="Oxid_FAD_bind_N"/>
</dbReference>
<comment type="caution">
    <text evidence="7">The sequence shown here is derived from an EMBL/GenBank/DDBJ whole genome shotgun (WGS) entry which is preliminary data.</text>
</comment>
<dbReference type="InterPro" id="IPR016167">
    <property type="entry name" value="FAD-bd_PCMH_sub1"/>
</dbReference>
<accession>A0A9D2EEY4</accession>
<dbReference type="Pfam" id="PF00296">
    <property type="entry name" value="Bac_luciferase"/>
    <property type="match status" value="1"/>
</dbReference>
<evidence type="ECO:0000256" key="5">
    <source>
        <dbReference type="ARBA" id="ARBA00023002"/>
    </source>
</evidence>
<dbReference type="InterPro" id="IPR011251">
    <property type="entry name" value="Luciferase-like_dom"/>
</dbReference>
<dbReference type="GO" id="GO:0016705">
    <property type="term" value="F:oxidoreductase activity, acting on paired donors, with incorporation or reduction of molecular oxygen"/>
    <property type="evidence" value="ECO:0007669"/>
    <property type="project" value="InterPro"/>
</dbReference>
<dbReference type="GO" id="GO:0071949">
    <property type="term" value="F:FAD binding"/>
    <property type="evidence" value="ECO:0007669"/>
    <property type="project" value="InterPro"/>
</dbReference>
<keyword evidence="4" id="KW-0274">FAD</keyword>
<dbReference type="EMBL" id="DXBY01000210">
    <property type="protein sequence ID" value="HIZ36553.1"/>
    <property type="molecule type" value="Genomic_DNA"/>
</dbReference>
<dbReference type="InterPro" id="IPR016169">
    <property type="entry name" value="FAD-bd_PCMH_sub2"/>
</dbReference>